<evidence type="ECO:0000313" key="2">
    <source>
        <dbReference type="EMBL" id="KAJ8448939.1"/>
    </source>
</evidence>
<dbReference type="Proteomes" id="UP001153076">
    <property type="component" value="Unassembled WGS sequence"/>
</dbReference>
<dbReference type="OrthoDB" id="1918246at2759"/>
<evidence type="ECO:0000313" key="3">
    <source>
        <dbReference type="Proteomes" id="UP001153076"/>
    </source>
</evidence>
<proteinExistence type="predicted"/>
<dbReference type="AlphaFoldDB" id="A0A9Q1KSK2"/>
<dbReference type="EMBL" id="JAKOGI010000026">
    <property type="protein sequence ID" value="KAJ8448939.1"/>
    <property type="molecule type" value="Genomic_DNA"/>
</dbReference>
<feature type="region of interest" description="Disordered" evidence="1">
    <location>
        <begin position="169"/>
        <end position="200"/>
    </location>
</feature>
<organism evidence="2 3">
    <name type="scientific">Carnegiea gigantea</name>
    <dbReference type="NCBI Taxonomy" id="171969"/>
    <lineage>
        <taxon>Eukaryota</taxon>
        <taxon>Viridiplantae</taxon>
        <taxon>Streptophyta</taxon>
        <taxon>Embryophyta</taxon>
        <taxon>Tracheophyta</taxon>
        <taxon>Spermatophyta</taxon>
        <taxon>Magnoliopsida</taxon>
        <taxon>eudicotyledons</taxon>
        <taxon>Gunneridae</taxon>
        <taxon>Pentapetalae</taxon>
        <taxon>Caryophyllales</taxon>
        <taxon>Cactineae</taxon>
        <taxon>Cactaceae</taxon>
        <taxon>Cactoideae</taxon>
        <taxon>Echinocereeae</taxon>
        <taxon>Carnegiea</taxon>
    </lineage>
</organism>
<keyword evidence="3" id="KW-1185">Reference proteome</keyword>
<comment type="caution">
    <text evidence="2">The sequence shown here is derived from an EMBL/GenBank/DDBJ whole genome shotgun (WGS) entry which is preliminary data.</text>
</comment>
<feature type="compositionally biased region" description="Acidic residues" evidence="1">
    <location>
        <begin position="183"/>
        <end position="197"/>
    </location>
</feature>
<accession>A0A9Q1KSK2</accession>
<evidence type="ECO:0000256" key="1">
    <source>
        <dbReference type="SAM" id="MobiDB-lite"/>
    </source>
</evidence>
<reference evidence="2" key="1">
    <citation type="submission" date="2022-04" db="EMBL/GenBank/DDBJ databases">
        <title>Carnegiea gigantea Genome sequencing and assembly v2.</title>
        <authorList>
            <person name="Copetti D."/>
            <person name="Sanderson M.J."/>
            <person name="Burquez A."/>
            <person name="Wojciechowski M.F."/>
        </authorList>
    </citation>
    <scope>NUCLEOTIDE SEQUENCE</scope>
    <source>
        <strain evidence="2">SGP5-SGP5p</strain>
        <tissue evidence="2">Aerial part</tissue>
    </source>
</reference>
<sequence length="324" mass="36797">MIELVTDAKEFFEKEQIGKRCLRYFSIFSYPLDKSKQRLPINCENKLLELCDKWQIFGRKQIPFVIVGKDKSTVIGQIVEELDRDGNVDGNRDSNGEGGVVEAVGELRNKCSSFPSLEVVLNKDKGQSIDTICNPIPPTVQTDRVTKTATKGDKGKGIMIEEEHIHKGKGIMFPDGGTNSDDNSFEDDSSSDYEEDDNRSVVDEDELFEHNSEDEIDRYERMYAGGTMWEAEGDGKVVLKEGDMFEDKKQFLDVFKDYLRIHASPLQDGLTYMIKSISEKHSCAKTQYNPAASAAWIVKKLCEDVRAYPSTLVKFMAKLRMMRH</sequence>
<gene>
    <name evidence="2" type="ORF">Cgig2_030795</name>
</gene>
<protein>
    <submittedName>
        <fullName evidence="2">Uncharacterized protein</fullName>
    </submittedName>
</protein>
<name>A0A9Q1KSK2_9CARY</name>